<dbReference type="GO" id="GO:0042612">
    <property type="term" value="C:MHC class I protein complex"/>
    <property type="evidence" value="ECO:0007669"/>
    <property type="project" value="UniProtKB-KW"/>
</dbReference>
<feature type="chain" id="PRO_5025560724" description="Beta-2-microglobulin" evidence="8">
    <location>
        <begin position="20"/>
        <end position="116"/>
    </location>
</feature>
<keyword evidence="11" id="KW-1185">Reference proteome</keyword>
<dbReference type="InterPro" id="IPR050160">
    <property type="entry name" value="MHC/Immunoglobulin"/>
</dbReference>
<evidence type="ECO:0000256" key="2">
    <source>
        <dbReference type="ARBA" id="ARBA00009564"/>
    </source>
</evidence>
<dbReference type="GeneTree" id="ENSGT00940000165013"/>
<dbReference type="SUPFAM" id="SSF48726">
    <property type="entry name" value="Immunoglobulin"/>
    <property type="match status" value="1"/>
</dbReference>
<dbReference type="PROSITE" id="PS50835">
    <property type="entry name" value="IG_LIKE"/>
    <property type="match status" value="1"/>
</dbReference>
<evidence type="ECO:0000259" key="9">
    <source>
        <dbReference type="PROSITE" id="PS50835"/>
    </source>
</evidence>
<reference evidence="10" key="3">
    <citation type="submission" date="2025-09" db="UniProtKB">
        <authorList>
            <consortium name="Ensembl"/>
        </authorList>
    </citation>
    <scope>IDENTIFICATION</scope>
</reference>
<dbReference type="PROSITE" id="PS00290">
    <property type="entry name" value="IG_MHC"/>
    <property type="match status" value="1"/>
</dbReference>
<dbReference type="InterPro" id="IPR007110">
    <property type="entry name" value="Ig-like_dom"/>
</dbReference>
<dbReference type="Ensembl" id="ENSMMDT00005024792.1">
    <property type="protein sequence ID" value="ENSMMDP00005024270.1"/>
    <property type="gene ID" value="ENSMMDG00005011696.1"/>
</dbReference>
<dbReference type="OrthoDB" id="9949628at2759"/>
<reference evidence="10" key="2">
    <citation type="submission" date="2025-08" db="UniProtKB">
        <authorList>
            <consortium name="Ensembl"/>
        </authorList>
    </citation>
    <scope>IDENTIFICATION</scope>
</reference>
<protein>
    <recommendedName>
        <fullName evidence="3">Beta-2-microglobulin</fullName>
    </recommendedName>
</protein>
<dbReference type="PANTHER" id="PTHR19944">
    <property type="entry name" value="MHC CLASS II-RELATED"/>
    <property type="match status" value="1"/>
</dbReference>
<dbReference type="InterPro" id="IPR013783">
    <property type="entry name" value="Ig-like_fold"/>
</dbReference>
<dbReference type="PANTHER" id="PTHR19944:SF62">
    <property type="entry name" value="BETA-2-MICROGLOBULIN"/>
    <property type="match status" value="1"/>
</dbReference>
<dbReference type="GO" id="GO:0002474">
    <property type="term" value="P:antigen processing and presentation of peptide antigen via MHC class I"/>
    <property type="evidence" value="ECO:0007669"/>
    <property type="project" value="UniProtKB-KW"/>
</dbReference>
<keyword evidence="8" id="KW-0732">Signal</keyword>
<evidence type="ECO:0000256" key="1">
    <source>
        <dbReference type="ARBA" id="ARBA00004613"/>
    </source>
</evidence>
<reference evidence="10" key="1">
    <citation type="submission" date="2019-06" db="EMBL/GenBank/DDBJ databases">
        <authorList>
            <consortium name="Wellcome Sanger Institute Data Sharing"/>
        </authorList>
    </citation>
    <scope>NUCLEOTIDE SEQUENCE [LARGE SCALE GENOMIC DNA]</scope>
</reference>
<feature type="signal peptide" evidence="8">
    <location>
        <begin position="1"/>
        <end position="19"/>
    </location>
</feature>
<accession>A0A667Y2V0</accession>
<evidence type="ECO:0000256" key="5">
    <source>
        <dbReference type="ARBA" id="ARBA00022525"/>
    </source>
</evidence>
<gene>
    <name evidence="10" type="primary">LOC115355465</name>
</gene>
<evidence type="ECO:0000313" key="10">
    <source>
        <dbReference type="Ensembl" id="ENSMMDP00005024270.1"/>
    </source>
</evidence>
<sequence>MKLVLCLVALAAVYFAVDAKKSPPKVQVYTSKPGQFGQNNTLICHVSGFHPPDITIGLLKNNQEMSNTSQTDLAFHQNWHFHLTKSAPFNPKSTDKYTCRVTHGSDTKDYAWEPNM</sequence>
<evidence type="ECO:0000256" key="3">
    <source>
        <dbReference type="ARBA" id="ARBA00018767"/>
    </source>
</evidence>
<feature type="domain" description="Ig-like" evidence="9">
    <location>
        <begin position="24"/>
        <end position="111"/>
    </location>
</feature>
<evidence type="ECO:0000313" key="11">
    <source>
        <dbReference type="Proteomes" id="UP000472263"/>
    </source>
</evidence>
<dbReference type="Proteomes" id="UP000472263">
    <property type="component" value="Chromosome 23"/>
</dbReference>
<evidence type="ECO:0000256" key="7">
    <source>
        <dbReference type="ARBA" id="ARBA00023319"/>
    </source>
</evidence>
<dbReference type="GeneID" id="115355465"/>
<dbReference type="InterPro" id="IPR003597">
    <property type="entry name" value="Ig_C1-set"/>
</dbReference>
<dbReference type="SMART" id="SM00407">
    <property type="entry name" value="IGc1"/>
    <property type="match status" value="1"/>
</dbReference>
<dbReference type="Gene3D" id="2.60.40.10">
    <property type="entry name" value="Immunoglobulins"/>
    <property type="match status" value="1"/>
</dbReference>
<dbReference type="RefSeq" id="XP_029902137.1">
    <property type="nucleotide sequence ID" value="XM_030046277.1"/>
</dbReference>
<proteinExistence type="inferred from homology"/>
<dbReference type="Pfam" id="PF07654">
    <property type="entry name" value="C1-set"/>
    <property type="match status" value="1"/>
</dbReference>
<evidence type="ECO:0000256" key="4">
    <source>
        <dbReference type="ARBA" id="ARBA00022451"/>
    </source>
</evidence>
<dbReference type="InterPro" id="IPR036179">
    <property type="entry name" value="Ig-like_dom_sf"/>
</dbReference>
<dbReference type="InParanoid" id="A0A667Y2V0"/>
<dbReference type="FunCoup" id="A0A667Y2V0">
    <property type="interactions" value="597"/>
</dbReference>
<dbReference type="InterPro" id="IPR003006">
    <property type="entry name" value="Ig/MHC_CS"/>
</dbReference>
<keyword evidence="4" id="KW-0490">MHC I</keyword>
<evidence type="ECO:0000256" key="6">
    <source>
        <dbReference type="ARBA" id="ARBA00022859"/>
    </source>
</evidence>
<keyword evidence="7" id="KW-0393">Immunoglobulin domain</keyword>
<dbReference type="AlphaFoldDB" id="A0A667Y2V0"/>
<comment type="subcellular location">
    <subcellularLocation>
        <location evidence="1">Secreted</location>
    </subcellularLocation>
</comment>
<organism evidence="10 11">
    <name type="scientific">Myripristis murdjan</name>
    <name type="common">pinecone soldierfish</name>
    <dbReference type="NCBI Taxonomy" id="586833"/>
    <lineage>
        <taxon>Eukaryota</taxon>
        <taxon>Metazoa</taxon>
        <taxon>Chordata</taxon>
        <taxon>Craniata</taxon>
        <taxon>Vertebrata</taxon>
        <taxon>Euteleostomi</taxon>
        <taxon>Actinopterygii</taxon>
        <taxon>Neopterygii</taxon>
        <taxon>Teleostei</taxon>
        <taxon>Neoteleostei</taxon>
        <taxon>Acanthomorphata</taxon>
        <taxon>Holocentriformes</taxon>
        <taxon>Holocentridae</taxon>
        <taxon>Myripristis</taxon>
    </lineage>
</organism>
<evidence type="ECO:0000256" key="8">
    <source>
        <dbReference type="SAM" id="SignalP"/>
    </source>
</evidence>
<dbReference type="GO" id="GO:0005576">
    <property type="term" value="C:extracellular region"/>
    <property type="evidence" value="ECO:0007669"/>
    <property type="project" value="UniProtKB-SubCell"/>
</dbReference>
<keyword evidence="5" id="KW-0964">Secreted</keyword>
<name>A0A667Y2V0_9TELE</name>
<keyword evidence="6" id="KW-0391">Immunity</keyword>
<comment type="similarity">
    <text evidence="2">Belongs to the beta-2-microglobulin family.</text>
</comment>